<comment type="subcellular location">
    <subcellularLocation>
        <location evidence="1">Membrane</location>
        <topology evidence="1">Multi-pass membrane protein</topology>
    </subcellularLocation>
</comment>
<dbReference type="InterPro" id="IPR017452">
    <property type="entry name" value="GPCR_Rhodpsn_7TM"/>
</dbReference>
<feature type="transmembrane region" description="Helical" evidence="5">
    <location>
        <begin position="85"/>
        <end position="103"/>
    </location>
</feature>
<feature type="domain" description="G-protein coupled receptors family 1 profile" evidence="6">
    <location>
        <begin position="58"/>
        <end position="353"/>
    </location>
</feature>
<evidence type="ECO:0000313" key="8">
    <source>
        <dbReference type="Proteomes" id="UP000022910"/>
    </source>
</evidence>
<evidence type="ECO:0000256" key="4">
    <source>
        <dbReference type="ARBA" id="ARBA00023136"/>
    </source>
</evidence>
<dbReference type="Gene3D" id="1.20.1070.10">
    <property type="entry name" value="Rhodopsin 7-helix transmembrane proteins"/>
    <property type="match status" value="1"/>
</dbReference>
<dbReference type="SUPFAM" id="SSF81321">
    <property type="entry name" value="Family A G protein-coupled receptor-like"/>
    <property type="match status" value="1"/>
</dbReference>
<dbReference type="PANTHER" id="PTHR23112:SF0">
    <property type="entry name" value="TRANSMEMBRANE PROTEIN 116"/>
    <property type="match status" value="1"/>
</dbReference>
<sequence>MILTSEGAIISSNDSRLTKRIPQISDSETYKSIYKLDPTGSAIFYVAGIITSFANMMGSFIVIYSTLNKIQYKSEILTPSKRFPLYMAIMDFGTSIVTLPNLFFPMQKDSLMIGNWCTSLGFITSLFIVMNMMLMASLALITYLRICKRYVMNLGKKDWILFSLILFPTLTISFVTWYLNGFGPDTFWCFINQEETGSRVNLIALIVFSYVVTIMTSFCYMSVIKRIHNAETMFADSYTKNERYKSKFYSFKTQLLSPTSDHFSTTIIDGLEIRPPSFFYGPITAPTAAQERTLKNITKATRKMSSYIFLQMLQYTPIIIYSLCILMNQMQTWVYVLTVVMLNLGGVAKSFVFMKSNNTIGEERKKEGNLCKYKTSSNEICFCDVDKQKDVPIITVVVNQKDLL</sequence>
<dbReference type="GO" id="GO:0007189">
    <property type="term" value="P:adenylate cyclase-activating G protein-coupled receptor signaling pathway"/>
    <property type="evidence" value="ECO:0007669"/>
    <property type="project" value="TreeGrafter"/>
</dbReference>
<dbReference type="AlphaFoldDB" id="A0A015MVG0"/>
<dbReference type="OrthoDB" id="5591953at2759"/>
<evidence type="ECO:0000256" key="3">
    <source>
        <dbReference type="ARBA" id="ARBA00022989"/>
    </source>
</evidence>
<reference evidence="7 8" key="1">
    <citation type="submission" date="2014-02" db="EMBL/GenBank/DDBJ databases">
        <title>Single nucleus genome sequencing reveals high similarity among nuclei of an endomycorrhizal fungus.</title>
        <authorList>
            <person name="Lin K."/>
            <person name="Geurts R."/>
            <person name="Zhang Z."/>
            <person name="Limpens E."/>
            <person name="Saunders D.G."/>
            <person name="Mu D."/>
            <person name="Pang E."/>
            <person name="Cao H."/>
            <person name="Cha H."/>
            <person name="Lin T."/>
            <person name="Zhou Q."/>
            <person name="Shang Y."/>
            <person name="Li Y."/>
            <person name="Ivanov S."/>
            <person name="Sharma T."/>
            <person name="Velzen R.V."/>
            <person name="Ruijter N.D."/>
            <person name="Aanen D.K."/>
            <person name="Win J."/>
            <person name="Kamoun S."/>
            <person name="Bisseling T."/>
            <person name="Huang S."/>
        </authorList>
    </citation>
    <scope>NUCLEOTIDE SEQUENCE [LARGE SCALE GENOMIC DNA]</scope>
    <source>
        <strain evidence="8">DAOM197198w</strain>
    </source>
</reference>
<dbReference type="GO" id="GO:0005886">
    <property type="term" value="C:plasma membrane"/>
    <property type="evidence" value="ECO:0007669"/>
    <property type="project" value="TreeGrafter"/>
</dbReference>
<feature type="transmembrane region" description="Helical" evidence="5">
    <location>
        <begin position="200"/>
        <end position="223"/>
    </location>
</feature>
<feature type="transmembrane region" description="Helical" evidence="5">
    <location>
        <begin position="123"/>
        <end position="147"/>
    </location>
</feature>
<evidence type="ECO:0000259" key="6">
    <source>
        <dbReference type="PROSITE" id="PS50262"/>
    </source>
</evidence>
<feature type="transmembrane region" description="Helical" evidence="5">
    <location>
        <begin position="42"/>
        <end position="64"/>
    </location>
</feature>
<keyword evidence="8" id="KW-1185">Reference proteome</keyword>
<evidence type="ECO:0000256" key="2">
    <source>
        <dbReference type="ARBA" id="ARBA00022692"/>
    </source>
</evidence>
<dbReference type="HOGENOM" id="CLU_681759_0_0_1"/>
<keyword evidence="2 5" id="KW-0812">Transmembrane</keyword>
<proteinExistence type="predicted"/>
<dbReference type="EMBL" id="JEMT01016495">
    <property type="protein sequence ID" value="EXX70748.1"/>
    <property type="molecule type" value="Genomic_DNA"/>
</dbReference>
<dbReference type="Proteomes" id="UP000022910">
    <property type="component" value="Unassembled WGS sequence"/>
</dbReference>
<dbReference type="GO" id="GO:0004930">
    <property type="term" value="F:G protein-coupled receptor activity"/>
    <property type="evidence" value="ECO:0007669"/>
    <property type="project" value="TreeGrafter"/>
</dbReference>
<keyword evidence="3 5" id="KW-1133">Transmembrane helix</keyword>
<keyword evidence="4 5" id="KW-0472">Membrane</keyword>
<evidence type="ECO:0000256" key="1">
    <source>
        <dbReference type="ARBA" id="ARBA00004141"/>
    </source>
</evidence>
<evidence type="ECO:0000313" key="7">
    <source>
        <dbReference type="EMBL" id="EXX70748.1"/>
    </source>
</evidence>
<dbReference type="PROSITE" id="PS50262">
    <property type="entry name" value="G_PROTEIN_RECEP_F1_2"/>
    <property type="match status" value="1"/>
</dbReference>
<dbReference type="OMA" id="RICKRYV"/>
<gene>
    <name evidence="7" type="ORF">RirG_084760</name>
</gene>
<dbReference type="PANTHER" id="PTHR23112">
    <property type="entry name" value="G PROTEIN-COUPLED RECEPTOR 157-RELATED"/>
    <property type="match status" value="1"/>
</dbReference>
<organism evidence="7 8">
    <name type="scientific">Rhizophagus irregularis (strain DAOM 197198w)</name>
    <name type="common">Glomus intraradices</name>
    <dbReference type="NCBI Taxonomy" id="1432141"/>
    <lineage>
        <taxon>Eukaryota</taxon>
        <taxon>Fungi</taxon>
        <taxon>Fungi incertae sedis</taxon>
        <taxon>Mucoromycota</taxon>
        <taxon>Glomeromycotina</taxon>
        <taxon>Glomeromycetes</taxon>
        <taxon>Glomerales</taxon>
        <taxon>Glomeraceae</taxon>
        <taxon>Rhizophagus</taxon>
    </lineage>
</organism>
<comment type="caution">
    <text evidence="7">The sequence shown here is derived from an EMBL/GenBank/DDBJ whole genome shotgun (WGS) entry which is preliminary data.</text>
</comment>
<evidence type="ECO:0000256" key="5">
    <source>
        <dbReference type="SAM" id="Phobius"/>
    </source>
</evidence>
<feature type="transmembrane region" description="Helical" evidence="5">
    <location>
        <begin position="307"/>
        <end position="328"/>
    </location>
</feature>
<name>A0A015MVG0_RHIIW</name>
<protein>
    <recommendedName>
        <fullName evidence="6">G-protein coupled receptors family 1 profile domain-containing protein</fullName>
    </recommendedName>
</protein>
<feature type="transmembrane region" description="Helical" evidence="5">
    <location>
        <begin position="159"/>
        <end position="180"/>
    </location>
</feature>
<feature type="transmembrane region" description="Helical" evidence="5">
    <location>
        <begin position="334"/>
        <end position="354"/>
    </location>
</feature>
<accession>A0A015MVG0</accession>